<dbReference type="AlphaFoldDB" id="A0A919PUL1"/>
<proteinExistence type="predicted"/>
<comment type="caution">
    <text evidence="2">The sequence shown here is derived from an EMBL/GenBank/DDBJ whole genome shotgun (WGS) entry which is preliminary data.</text>
</comment>
<sequence length="494" mass="55342">MASAEMRQPDRRAYLPDYGDEAESLLPAEDQIDWQDRDRLLLAMARLFPTQTAAAPLLRSIRVPAEHIPPWGDGDAESWWTSMFAQLDNGLLSDPYRRLIGAAHRRYRRNTVLSDLFGRYLTEDPQTPEMCHVFVRAGTDGDRTNATEVLEQLGLRPVEDWRTDHTVSFSVNTADHATVGRLLHDTQLGFTVVPPGQANYLLRELYVQGPDGSRFRLVDAPAQQTVGAVAGEVVSHQYQDDDEVEANRPTVVDKVDGRGDLTRVGGDQTLDEAGFEEGDNMRIGWEGRAGAVNPVDWQNALDRVYKQIRLFAEGHPDVKMWADSMSTPTEYEIAFRRKSFAPPEHPGQEPAVIEAHKVRIALGADFPEVAPNVFWLTPIFHPNVFPMYDCEAARGRPDLRGFVCLGMLAESWQPALDFGDLIQTLIDIAGYRNYELYQVSTGRDGPMWRANYFDRDAARWANDHQAAIVGIGGSTLVPHHATRPGYPNVIIPVD</sequence>
<dbReference type="SUPFAM" id="SSF54495">
    <property type="entry name" value="UBC-like"/>
    <property type="match status" value="1"/>
</dbReference>
<feature type="domain" description="Effector-associated" evidence="1">
    <location>
        <begin position="33"/>
        <end position="120"/>
    </location>
</feature>
<dbReference type="InterPro" id="IPR016135">
    <property type="entry name" value="UBQ-conjugating_enzyme/RWD"/>
</dbReference>
<dbReference type="Gene3D" id="3.10.110.10">
    <property type="entry name" value="Ubiquitin Conjugating Enzyme"/>
    <property type="match status" value="1"/>
</dbReference>
<name>A0A919PUL1_9ACTN</name>
<accession>A0A919PUL1</accession>
<evidence type="ECO:0000313" key="2">
    <source>
        <dbReference type="EMBL" id="GIG49997.1"/>
    </source>
</evidence>
<reference evidence="2" key="1">
    <citation type="submission" date="2021-01" db="EMBL/GenBank/DDBJ databases">
        <title>Whole genome shotgun sequence of Dactylosporangium siamense NBRC 106093.</title>
        <authorList>
            <person name="Komaki H."/>
            <person name="Tamura T."/>
        </authorList>
    </citation>
    <scope>NUCLEOTIDE SEQUENCE</scope>
    <source>
        <strain evidence="2">NBRC 106093</strain>
    </source>
</reference>
<evidence type="ECO:0000313" key="3">
    <source>
        <dbReference type="Proteomes" id="UP000660611"/>
    </source>
</evidence>
<keyword evidence="3" id="KW-1185">Reference proteome</keyword>
<gene>
    <name evidence="2" type="ORF">Dsi01nite_080380</name>
</gene>
<dbReference type="CDD" id="cd00195">
    <property type="entry name" value="UBCc_UEV"/>
    <property type="match status" value="1"/>
</dbReference>
<dbReference type="Proteomes" id="UP000660611">
    <property type="component" value="Unassembled WGS sequence"/>
</dbReference>
<dbReference type="EMBL" id="BONQ01000126">
    <property type="protein sequence ID" value="GIG49997.1"/>
    <property type="molecule type" value="Genomic_DNA"/>
</dbReference>
<organism evidence="2 3">
    <name type="scientific">Dactylosporangium siamense</name>
    <dbReference type="NCBI Taxonomy" id="685454"/>
    <lineage>
        <taxon>Bacteria</taxon>
        <taxon>Bacillati</taxon>
        <taxon>Actinomycetota</taxon>
        <taxon>Actinomycetes</taxon>
        <taxon>Micromonosporales</taxon>
        <taxon>Micromonosporaceae</taxon>
        <taxon>Dactylosporangium</taxon>
    </lineage>
</organism>
<dbReference type="Pfam" id="PF19955">
    <property type="entry name" value="EAD1"/>
    <property type="match status" value="1"/>
</dbReference>
<protein>
    <recommendedName>
        <fullName evidence="1">Effector-associated domain-containing protein</fullName>
    </recommendedName>
</protein>
<dbReference type="InterPro" id="IPR045430">
    <property type="entry name" value="EAD1"/>
</dbReference>
<evidence type="ECO:0000259" key="1">
    <source>
        <dbReference type="Pfam" id="PF19955"/>
    </source>
</evidence>